<feature type="chain" id="PRO_5046693134" evidence="1">
    <location>
        <begin position="20"/>
        <end position="170"/>
    </location>
</feature>
<feature type="signal peptide" evidence="1">
    <location>
        <begin position="1"/>
        <end position="19"/>
    </location>
</feature>
<keyword evidence="3" id="KW-1185">Reference proteome</keyword>
<sequence length="170" mass="18944">MRLATYLLLGFVLVSAAFTAPLNTRDTATFDIRAPAIEIAITFEENPLEGIHTRLTLAYTNAIKEDARKLIKNIAARDLGVPVGSAILFTWIGTPSPDASKPVKYDVSTKESGRYRVVMSHKTPMTDVIVTNSRGDSVRKLGDPYRNPLFQRRNLREHNIFGMVVVFDAH</sequence>
<reference evidence="2" key="1">
    <citation type="submission" date="2022-08" db="EMBL/GenBank/DDBJ databases">
        <authorList>
            <consortium name="DOE Joint Genome Institute"/>
            <person name="Min B."/>
            <person name="Riley R."/>
            <person name="Sierra-Patev S."/>
            <person name="Naranjo-Ortiz M."/>
            <person name="Looney B."/>
            <person name="Konkel Z."/>
            <person name="Slot J.C."/>
            <person name="Sakamoto Y."/>
            <person name="Steenwyk J.L."/>
            <person name="Rokas A."/>
            <person name="Carro J."/>
            <person name="Camarero S."/>
            <person name="Ferreira P."/>
            <person name="Molpeceres G."/>
            <person name="Ruiz-Duenas F.J."/>
            <person name="Serrano A."/>
            <person name="Henrissat B."/>
            <person name="Drula E."/>
            <person name="Hughes K.W."/>
            <person name="Mata J.L."/>
            <person name="Ishikawa N.K."/>
            <person name="Vargas-Isla R."/>
            <person name="Ushijima S."/>
            <person name="Smith C.A."/>
            <person name="Ahrendt S."/>
            <person name="Andreopoulos W."/>
            <person name="He G."/>
            <person name="Labutti K."/>
            <person name="Lipzen A."/>
            <person name="Ng V."/>
            <person name="Sandor L."/>
            <person name="Barry K."/>
            <person name="Martinez A.T."/>
            <person name="Xiao Y."/>
            <person name="Gibbons J.G."/>
            <person name="Terashima K."/>
            <person name="Hibbett D.S."/>
            <person name="Grigoriev I.V."/>
        </authorList>
    </citation>
    <scope>NUCLEOTIDE SEQUENCE</scope>
    <source>
        <strain evidence="2">TFB10827</strain>
    </source>
</reference>
<keyword evidence="1" id="KW-0732">Signal</keyword>
<evidence type="ECO:0000256" key="1">
    <source>
        <dbReference type="SAM" id="SignalP"/>
    </source>
</evidence>
<dbReference type="Proteomes" id="UP001163828">
    <property type="component" value="Unassembled WGS sequence"/>
</dbReference>
<evidence type="ECO:0000313" key="2">
    <source>
        <dbReference type="EMBL" id="KAJ3992006.1"/>
    </source>
</evidence>
<evidence type="ECO:0000313" key="3">
    <source>
        <dbReference type="Proteomes" id="UP001163828"/>
    </source>
</evidence>
<dbReference type="EMBL" id="MU790915">
    <property type="protein sequence ID" value="KAJ3992006.1"/>
    <property type="molecule type" value="Genomic_DNA"/>
</dbReference>
<comment type="caution">
    <text evidence="2">The sequence shown here is derived from an EMBL/GenBank/DDBJ whole genome shotgun (WGS) entry which is preliminary data.</text>
</comment>
<accession>A0ABQ8Q050</accession>
<gene>
    <name evidence="2" type="ORF">F5050DRAFT_1034542</name>
</gene>
<protein>
    <submittedName>
        <fullName evidence="2">Uncharacterized protein</fullName>
    </submittedName>
</protein>
<name>A0ABQ8Q050_9AGAR</name>
<proteinExistence type="predicted"/>
<organism evidence="2 3">
    <name type="scientific">Lentinula boryana</name>
    <dbReference type="NCBI Taxonomy" id="40481"/>
    <lineage>
        <taxon>Eukaryota</taxon>
        <taxon>Fungi</taxon>
        <taxon>Dikarya</taxon>
        <taxon>Basidiomycota</taxon>
        <taxon>Agaricomycotina</taxon>
        <taxon>Agaricomycetes</taxon>
        <taxon>Agaricomycetidae</taxon>
        <taxon>Agaricales</taxon>
        <taxon>Marasmiineae</taxon>
        <taxon>Omphalotaceae</taxon>
        <taxon>Lentinula</taxon>
    </lineage>
</organism>